<accession>A0A8T8SFM2</accession>
<dbReference type="Proteomes" id="UP000077671">
    <property type="component" value="Unassembled WGS sequence"/>
</dbReference>
<feature type="region of interest" description="Disordered" evidence="1">
    <location>
        <begin position="51"/>
        <end position="84"/>
    </location>
</feature>
<feature type="non-terminal residue" evidence="2">
    <location>
        <position position="307"/>
    </location>
</feature>
<organism evidence="2 3">
    <name type="scientific">Tilletia caries</name>
    <name type="common">wheat bunt fungus</name>
    <dbReference type="NCBI Taxonomy" id="13290"/>
    <lineage>
        <taxon>Eukaryota</taxon>
        <taxon>Fungi</taxon>
        <taxon>Dikarya</taxon>
        <taxon>Basidiomycota</taxon>
        <taxon>Ustilaginomycotina</taxon>
        <taxon>Exobasidiomycetes</taxon>
        <taxon>Tilletiales</taxon>
        <taxon>Tilletiaceae</taxon>
        <taxon>Tilletia</taxon>
    </lineage>
</organism>
<dbReference type="AlphaFoldDB" id="A0A8T8SFM2"/>
<evidence type="ECO:0008006" key="4">
    <source>
        <dbReference type="Google" id="ProtNLM"/>
    </source>
</evidence>
<feature type="compositionally biased region" description="Low complexity" evidence="1">
    <location>
        <begin position="58"/>
        <end position="69"/>
    </location>
</feature>
<protein>
    <recommendedName>
        <fullName evidence="4">FAR1 domain-containing protein</fullName>
    </recommendedName>
</protein>
<evidence type="ECO:0000256" key="1">
    <source>
        <dbReference type="SAM" id="MobiDB-lite"/>
    </source>
</evidence>
<reference evidence="2" key="2">
    <citation type="journal article" date="2019" name="IMA Fungus">
        <title>Genome sequencing and comparison of five Tilletia species to identify candidate genes for the detection of regulated species infecting wheat.</title>
        <authorList>
            <person name="Nguyen H.D.T."/>
            <person name="Sultana T."/>
            <person name="Kesanakurti P."/>
            <person name="Hambleton S."/>
        </authorList>
    </citation>
    <scope>NUCLEOTIDE SEQUENCE</scope>
    <source>
        <strain evidence="2">DAOMC 238032</strain>
    </source>
</reference>
<proteinExistence type="predicted"/>
<sequence length="307" mass="33822">MEAWSEDQDADFSLAFVIESSVCCQADGRFPSSRSSTPDYKDSVFSDAVNGTYDGAEDSSASSMASSLASERDSDSDSGHDPAATVSDLLSRRFSNLEDAIASCCEAALQEGFVLHRDSSQLGDVEGESITVWERLRCKMYNIAVHKSKRSKVVDPANMRNTTPAPPRCSAMLNLRLIDKGPNWRISKLDWKHNHDSDPVVDFDDEAERKPSQPTQAEKDLIRGLVVGGMGKLNRSQALQVVRVVIPGTNLTPRQVSNLINSVKTNRRSPNSLEFWGVFVLDTDGHGFFPKPVTRSRCGHKLPRTDT</sequence>
<feature type="compositionally biased region" description="Basic and acidic residues" evidence="1">
    <location>
        <begin position="70"/>
        <end position="80"/>
    </location>
</feature>
<reference evidence="2" key="1">
    <citation type="submission" date="2016-04" db="EMBL/GenBank/DDBJ databases">
        <authorList>
            <person name="Nguyen H.D."/>
            <person name="Kesanakurti P."/>
            <person name="Cullis J."/>
            <person name="Levesque C.A."/>
            <person name="Hambleton S."/>
        </authorList>
    </citation>
    <scope>NUCLEOTIDE SEQUENCE</scope>
    <source>
        <strain evidence="2">DAOMC 238032</strain>
    </source>
</reference>
<comment type="caution">
    <text evidence="2">The sequence shown here is derived from an EMBL/GenBank/DDBJ whole genome shotgun (WGS) entry which is preliminary data.</text>
</comment>
<dbReference type="EMBL" id="LWDD02002820">
    <property type="protein sequence ID" value="KAE8239069.1"/>
    <property type="molecule type" value="Genomic_DNA"/>
</dbReference>
<evidence type="ECO:0000313" key="3">
    <source>
        <dbReference type="Proteomes" id="UP000077671"/>
    </source>
</evidence>
<gene>
    <name evidence="2" type="ORF">A4X03_0g8711</name>
</gene>
<name>A0A8T8SFM2_9BASI</name>
<evidence type="ECO:0000313" key="2">
    <source>
        <dbReference type="EMBL" id="KAE8239069.1"/>
    </source>
</evidence>